<proteinExistence type="predicted"/>
<dbReference type="AlphaFoldDB" id="A0A9N9CSY7"/>
<accession>A0A9N9CSY7</accession>
<dbReference type="OrthoDB" id="2425974at2759"/>
<evidence type="ECO:0000313" key="2">
    <source>
        <dbReference type="EMBL" id="CAG8610910.1"/>
    </source>
</evidence>
<dbReference type="Proteomes" id="UP000789831">
    <property type="component" value="Unassembled WGS sequence"/>
</dbReference>
<dbReference type="EMBL" id="CAJVPL010002457">
    <property type="protein sequence ID" value="CAG8610910.1"/>
    <property type="molecule type" value="Genomic_DNA"/>
</dbReference>
<gene>
    <name evidence="2" type="ORF">AGERDE_LOCUS9586</name>
</gene>
<comment type="caution">
    <text evidence="2">The sequence shown here is derived from an EMBL/GenBank/DDBJ whole genome shotgun (WGS) entry which is preliminary data.</text>
</comment>
<name>A0A9N9CSY7_9GLOM</name>
<organism evidence="2 3">
    <name type="scientific">Ambispora gerdemannii</name>
    <dbReference type="NCBI Taxonomy" id="144530"/>
    <lineage>
        <taxon>Eukaryota</taxon>
        <taxon>Fungi</taxon>
        <taxon>Fungi incertae sedis</taxon>
        <taxon>Mucoromycota</taxon>
        <taxon>Glomeromycotina</taxon>
        <taxon>Glomeromycetes</taxon>
        <taxon>Archaeosporales</taxon>
        <taxon>Ambisporaceae</taxon>
        <taxon>Ambispora</taxon>
    </lineage>
</organism>
<feature type="compositionally biased region" description="Basic and acidic residues" evidence="1">
    <location>
        <begin position="79"/>
        <end position="100"/>
    </location>
</feature>
<sequence>MSRNAKFDIKLTSKRWYTDPMQASDYSVITGTTTAEFDTNEEMNLVISIHKHDTYRASIHTKNERHPRLTKSTQQGVLRDLHTRRDLNARQDLNAMRDKS</sequence>
<protein>
    <submittedName>
        <fullName evidence="2">11480_t:CDS:1</fullName>
    </submittedName>
</protein>
<evidence type="ECO:0000256" key="1">
    <source>
        <dbReference type="SAM" id="MobiDB-lite"/>
    </source>
</evidence>
<keyword evidence="3" id="KW-1185">Reference proteome</keyword>
<feature type="region of interest" description="Disordered" evidence="1">
    <location>
        <begin position="59"/>
        <end position="100"/>
    </location>
</feature>
<evidence type="ECO:0000313" key="3">
    <source>
        <dbReference type="Proteomes" id="UP000789831"/>
    </source>
</evidence>
<reference evidence="2" key="1">
    <citation type="submission" date="2021-06" db="EMBL/GenBank/DDBJ databases">
        <authorList>
            <person name="Kallberg Y."/>
            <person name="Tangrot J."/>
            <person name="Rosling A."/>
        </authorList>
    </citation>
    <scope>NUCLEOTIDE SEQUENCE</scope>
    <source>
        <strain evidence="2">MT106</strain>
    </source>
</reference>